<dbReference type="Proteomes" id="UP000030645">
    <property type="component" value="Unassembled WGS sequence"/>
</dbReference>
<keyword evidence="2 5" id="KW-0808">Transferase</keyword>
<dbReference type="InterPro" id="IPR050082">
    <property type="entry name" value="RNA_methyltr_RlmE"/>
</dbReference>
<protein>
    <submittedName>
        <fullName evidence="5">rRNA methyltransferase 1-like protein</fullName>
    </submittedName>
</protein>
<evidence type="ECO:0000256" key="1">
    <source>
        <dbReference type="ARBA" id="ARBA00022603"/>
    </source>
</evidence>
<dbReference type="Gene3D" id="3.40.50.150">
    <property type="entry name" value="Vaccinia Virus protein VP39"/>
    <property type="match status" value="1"/>
</dbReference>
<dbReference type="STRING" id="981085.W9RGQ7"/>
<dbReference type="AlphaFoldDB" id="W9RGQ7"/>
<sequence length="94" mass="10742">MHIRASSIQIKALLLIFVLTMAFGNFVYADIYYRKAKEEGWRARSAFKLLQIDEEFNIFEGVKRVVDLCAAPGSWSQVLSQKLYLPAKLSPDSK</sequence>
<dbReference type="GO" id="GO:0002181">
    <property type="term" value="P:cytoplasmic translation"/>
    <property type="evidence" value="ECO:0007669"/>
    <property type="project" value="TreeGrafter"/>
</dbReference>
<dbReference type="InterPro" id="IPR029063">
    <property type="entry name" value="SAM-dependent_MTases_sf"/>
</dbReference>
<dbReference type="GO" id="GO:0030488">
    <property type="term" value="P:tRNA methylation"/>
    <property type="evidence" value="ECO:0007669"/>
    <property type="project" value="TreeGrafter"/>
</dbReference>
<dbReference type="GO" id="GO:0005737">
    <property type="term" value="C:cytoplasm"/>
    <property type="evidence" value="ECO:0007669"/>
    <property type="project" value="TreeGrafter"/>
</dbReference>
<dbReference type="PANTHER" id="PTHR10920">
    <property type="entry name" value="RIBOSOMAL RNA METHYLTRANSFERASE"/>
    <property type="match status" value="1"/>
</dbReference>
<keyword evidence="1 5" id="KW-0489">Methyltransferase</keyword>
<name>W9RGQ7_9ROSA</name>
<evidence type="ECO:0000256" key="3">
    <source>
        <dbReference type="ARBA" id="ARBA00022691"/>
    </source>
</evidence>
<evidence type="ECO:0000313" key="6">
    <source>
        <dbReference type="Proteomes" id="UP000030645"/>
    </source>
</evidence>
<keyword evidence="3" id="KW-0949">S-adenosyl-L-methionine</keyword>
<proteinExistence type="predicted"/>
<dbReference type="SUPFAM" id="SSF53335">
    <property type="entry name" value="S-adenosyl-L-methionine-dependent methyltransferases"/>
    <property type="match status" value="1"/>
</dbReference>
<gene>
    <name evidence="5" type="ORF">L484_023592</name>
</gene>
<keyword evidence="6" id="KW-1185">Reference proteome</keyword>
<evidence type="ECO:0000256" key="2">
    <source>
        <dbReference type="ARBA" id="ARBA00022679"/>
    </source>
</evidence>
<feature type="domain" description="Ribosomal RNA methyltransferase FtsJ" evidence="4">
    <location>
        <begin position="41"/>
        <end position="83"/>
    </location>
</feature>
<dbReference type="Pfam" id="PF01728">
    <property type="entry name" value="FtsJ"/>
    <property type="match status" value="1"/>
</dbReference>
<organism evidence="5 6">
    <name type="scientific">Morus notabilis</name>
    <dbReference type="NCBI Taxonomy" id="981085"/>
    <lineage>
        <taxon>Eukaryota</taxon>
        <taxon>Viridiplantae</taxon>
        <taxon>Streptophyta</taxon>
        <taxon>Embryophyta</taxon>
        <taxon>Tracheophyta</taxon>
        <taxon>Spermatophyta</taxon>
        <taxon>Magnoliopsida</taxon>
        <taxon>eudicotyledons</taxon>
        <taxon>Gunneridae</taxon>
        <taxon>Pentapetalae</taxon>
        <taxon>rosids</taxon>
        <taxon>fabids</taxon>
        <taxon>Rosales</taxon>
        <taxon>Moraceae</taxon>
        <taxon>Moreae</taxon>
        <taxon>Morus</taxon>
    </lineage>
</organism>
<evidence type="ECO:0000259" key="4">
    <source>
        <dbReference type="Pfam" id="PF01728"/>
    </source>
</evidence>
<reference evidence="6" key="1">
    <citation type="submission" date="2013-01" db="EMBL/GenBank/DDBJ databases">
        <title>Draft Genome Sequence of a Mulberry Tree, Morus notabilis C.K. Schneid.</title>
        <authorList>
            <person name="He N."/>
            <person name="Zhao S."/>
        </authorList>
    </citation>
    <scope>NUCLEOTIDE SEQUENCE</scope>
</reference>
<dbReference type="eggNOG" id="KOG1099">
    <property type="taxonomic scope" value="Eukaryota"/>
</dbReference>
<dbReference type="PANTHER" id="PTHR10920:SF12">
    <property type="entry name" value="TRNA (CYTIDINE(32)_GUANOSINE(34)-2'-O)-METHYLTRANSFERASE-RELATED"/>
    <property type="match status" value="1"/>
</dbReference>
<dbReference type="EMBL" id="KE345018">
    <property type="protein sequence ID" value="EXB89940.1"/>
    <property type="molecule type" value="Genomic_DNA"/>
</dbReference>
<accession>W9RGQ7</accession>
<dbReference type="GO" id="GO:0008175">
    <property type="term" value="F:tRNA methyltransferase activity"/>
    <property type="evidence" value="ECO:0007669"/>
    <property type="project" value="TreeGrafter"/>
</dbReference>
<evidence type="ECO:0000313" key="5">
    <source>
        <dbReference type="EMBL" id="EXB89940.1"/>
    </source>
</evidence>
<dbReference type="InterPro" id="IPR002877">
    <property type="entry name" value="RNA_MeTrfase_FtsJ_dom"/>
</dbReference>